<name>A0A0L8I353_OCTBM</name>
<dbReference type="EMBL" id="KQ416731">
    <property type="protein sequence ID" value="KOF95500.1"/>
    <property type="molecule type" value="Genomic_DNA"/>
</dbReference>
<sequence>MNFGSHFQIYLVGTQLFSGGAVYVLTPIPSRFIIYLLLYSPIIGFSREKRWRKM</sequence>
<reference evidence="2" key="1">
    <citation type="submission" date="2015-07" db="EMBL/GenBank/DDBJ databases">
        <title>MeaNS - Measles Nucleotide Surveillance Program.</title>
        <authorList>
            <person name="Tran T."/>
            <person name="Druce J."/>
        </authorList>
    </citation>
    <scope>NUCLEOTIDE SEQUENCE</scope>
    <source>
        <strain evidence="2">UCB-OBI-ISO-001</strain>
        <tissue evidence="2">Gonad</tissue>
    </source>
</reference>
<proteinExistence type="predicted"/>
<evidence type="ECO:0000256" key="1">
    <source>
        <dbReference type="SAM" id="Phobius"/>
    </source>
</evidence>
<organism evidence="2">
    <name type="scientific">Octopus bimaculoides</name>
    <name type="common">California two-spotted octopus</name>
    <dbReference type="NCBI Taxonomy" id="37653"/>
    <lineage>
        <taxon>Eukaryota</taxon>
        <taxon>Metazoa</taxon>
        <taxon>Spiralia</taxon>
        <taxon>Lophotrochozoa</taxon>
        <taxon>Mollusca</taxon>
        <taxon>Cephalopoda</taxon>
        <taxon>Coleoidea</taxon>
        <taxon>Octopodiformes</taxon>
        <taxon>Octopoda</taxon>
        <taxon>Incirrata</taxon>
        <taxon>Octopodidae</taxon>
        <taxon>Octopus</taxon>
    </lineage>
</organism>
<keyword evidence="1" id="KW-1133">Transmembrane helix</keyword>
<feature type="transmembrane region" description="Helical" evidence="1">
    <location>
        <begin position="20"/>
        <end position="45"/>
    </location>
</feature>
<keyword evidence="1" id="KW-0472">Membrane</keyword>
<accession>A0A0L8I353</accession>
<evidence type="ECO:0000313" key="2">
    <source>
        <dbReference type="EMBL" id="KOF95500.1"/>
    </source>
</evidence>
<keyword evidence="1" id="KW-0812">Transmembrane</keyword>
<dbReference type="AlphaFoldDB" id="A0A0L8I353"/>
<gene>
    <name evidence="2" type="ORF">OCBIM_22038222mg</name>
</gene>
<protein>
    <submittedName>
        <fullName evidence="2">Uncharacterized protein</fullName>
    </submittedName>
</protein>